<feature type="transmembrane region" description="Helical" evidence="1">
    <location>
        <begin position="331"/>
        <end position="354"/>
    </location>
</feature>
<keyword evidence="1" id="KW-0472">Membrane</keyword>
<sequence length="802" mass="86592">MENTNLLRPRVAVLTVLLLAALAIVLVFSLNVLAHYAQFCGPETVGACAGRALRYVPWLPMAQIVLAAAAALVAMIGAPLARRRSWAARLWPLYLLLLLVGLLYVGVLLAQAAALSSDALRAGTVSGWRQFWFLLAGVSGVPSVLAVMLSWLVLACLCFTAPAGVTASRSRGRLALLFFLVFAAVPMVLYLSANIGLILFSTTDYVVFAHDYKKAAGISIEWGIFLACILSALPVWIVAYVRDSGRRGVAGTLLAALIALLLGFAFELIGVLVLAVLPSHAVSPRHVMQTAWYLLAWILVFNALAAWIACSLVRPAPAGAHGMLRGNGTRWAWGAASVLVAIVTFGFWGILLAAKLNWAGAQPAKSLLADSPPFALAASPEGNSCAGIVRAGSSLWLVGSNDDSVSDSLADIVKDPQVQNLALGPDHLPGQPPAYRTFYPTSTVLSRLEGHAFKPVAYLPGKGCLVPVPGTQRLLLLTSLQPRDGYAPQAPSLVFQTQDDGRHWQVLEPGMLATVSPDVYQSGVEFRSKDRVWAWRGRLGEAGSDPSGFGYSGDGGRTSEPLPIPADFRSKAGDVASLVPEDARASIKLDDSRGVRRFVTEISPTRAVLWLSQRFSYEIAPHRHGYIARTDALVLERAGDAWRASAVKHLDGLYIDKLAQPQSGPAYAAVFRQKQGREEIAVLDGAKVQWQDLSAAPNPFWPMGQSDVRGLWAAKNVLVVNVYAEYVAVKGTRGRSYFDEVSFSAPAKYYSNDAGRHWHKLAIAAYPGIYGLDPDTARLYFRNFNRRTYVSPFFAFELGTAK</sequence>
<gene>
    <name evidence="2" type="ORF">ACFOY1_07925</name>
</gene>
<feature type="transmembrane region" description="Helical" evidence="1">
    <location>
        <begin position="290"/>
        <end position="310"/>
    </location>
</feature>
<dbReference type="EMBL" id="JBHSBV010000002">
    <property type="protein sequence ID" value="MFC4200877.1"/>
    <property type="molecule type" value="Genomic_DNA"/>
</dbReference>
<feature type="transmembrane region" description="Helical" evidence="1">
    <location>
        <begin position="174"/>
        <end position="200"/>
    </location>
</feature>
<evidence type="ECO:0000313" key="2">
    <source>
        <dbReference type="EMBL" id="MFC4200877.1"/>
    </source>
</evidence>
<proteinExistence type="predicted"/>
<accession>A0ABV8NZI3</accession>
<name>A0ABV8NZI3_9BURK</name>
<keyword evidence="3" id="KW-1185">Reference proteome</keyword>
<comment type="caution">
    <text evidence="2">The sequence shown here is derived from an EMBL/GenBank/DDBJ whole genome shotgun (WGS) entry which is preliminary data.</text>
</comment>
<keyword evidence="1" id="KW-1133">Transmembrane helix</keyword>
<feature type="transmembrane region" description="Helical" evidence="1">
    <location>
        <begin position="220"/>
        <end position="241"/>
    </location>
</feature>
<feature type="transmembrane region" description="Helical" evidence="1">
    <location>
        <begin position="93"/>
        <end position="112"/>
    </location>
</feature>
<evidence type="ECO:0000256" key="1">
    <source>
        <dbReference type="SAM" id="Phobius"/>
    </source>
</evidence>
<organism evidence="2 3">
    <name type="scientific">Candidimonas humi</name>
    <dbReference type="NCBI Taxonomy" id="683355"/>
    <lineage>
        <taxon>Bacteria</taxon>
        <taxon>Pseudomonadati</taxon>
        <taxon>Pseudomonadota</taxon>
        <taxon>Betaproteobacteria</taxon>
        <taxon>Burkholderiales</taxon>
        <taxon>Alcaligenaceae</taxon>
        <taxon>Candidimonas</taxon>
    </lineage>
</organism>
<feature type="transmembrane region" description="Helical" evidence="1">
    <location>
        <begin position="58"/>
        <end position="81"/>
    </location>
</feature>
<evidence type="ECO:0000313" key="3">
    <source>
        <dbReference type="Proteomes" id="UP001595848"/>
    </source>
</evidence>
<feature type="transmembrane region" description="Helical" evidence="1">
    <location>
        <begin position="253"/>
        <end position="278"/>
    </location>
</feature>
<dbReference type="RefSeq" id="WP_217963913.1">
    <property type="nucleotide sequence ID" value="NZ_JAHTBN010000003.1"/>
</dbReference>
<feature type="transmembrane region" description="Helical" evidence="1">
    <location>
        <begin position="132"/>
        <end position="162"/>
    </location>
</feature>
<dbReference type="Proteomes" id="UP001595848">
    <property type="component" value="Unassembled WGS sequence"/>
</dbReference>
<protein>
    <submittedName>
        <fullName evidence="2">Uncharacterized protein</fullName>
    </submittedName>
</protein>
<keyword evidence="1" id="KW-0812">Transmembrane</keyword>
<reference evidence="3" key="1">
    <citation type="journal article" date="2019" name="Int. J. Syst. Evol. Microbiol.">
        <title>The Global Catalogue of Microorganisms (GCM) 10K type strain sequencing project: providing services to taxonomists for standard genome sequencing and annotation.</title>
        <authorList>
            <consortium name="The Broad Institute Genomics Platform"/>
            <consortium name="The Broad Institute Genome Sequencing Center for Infectious Disease"/>
            <person name="Wu L."/>
            <person name="Ma J."/>
        </authorList>
    </citation>
    <scope>NUCLEOTIDE SEQUENCE [LARGE SCALE GENOMIC DNA]</scope>
    <source>
        <strain evidence="3">LMG 24813</strain>
    </source>
</reference>